<evidence type="ECO:0000256" key="2">
    <source>
        <dbReference type="SAM" id="Phobius"/>
    </source>
</evidence>
<feature type="region of interest" description="Disordered" evidence="1">
    <location>
        <begin position="1"/>
        <end position="24"/>
    </location>
</feature>
<feature type="transmembrane region" description="Helical" evidence="2">
    <location>
        <begin position="35"/>
        <end position="55"/>
    </location>
</feature>
<dbReference type="Proteomes" id="UP001162880">
    <property type="component" value="Unassembled WGS sequence"/>
</dbReference>
<comment type="caution">
    <text evidence="3">The sequence shown here is derived from an EMBL/GenBank/DDBJ whole genome shotgun (WGS) entry which is preliminary data.</text>
</comment>
<keyword evidence="4" id="KW-1185">Reference proteome</keyword>
<feature type="compositionally biased region" description="Polar residues" evidence="1">
    <location>
        <begin position="7"/>
        <end position="20"/>
    </location>
</feature>
<keyword evidence="2" id="KW-1133">Transmembrane helix</keyword>
<dbReference type="RefSeq" id="WP_243992670.1">
    <property type="nucleotide sequence ID" value="NZ_JALHLE010000009.1"/>
</dbReference>
<accession>A0ABT0B0K4</accession>
<evidence type="ECO:0008006" key="5">
    <source>
        <dbReference type="Google" id="ProtNLM"/>
    </source>
</evidence>
<sequence length="104" mass="10899">MSKRFSQEQLQGLASVSDSPSRLGADRKAELPRGLYALAAAVYLAVLGVTALLFLEAGLALSMMILANLVVLAFGFAGRWAKAKPGYDTAPVARGSSSRTVSIL</sequence>
<evidence type="ECO:0000256" key="1">
    <source>
        <dbReference type="SAM" id="MobiDB-lite"/>
    </source>
</evidence>
<reference evidence="3" key="1">
    <citation type="submission" date="2022-03" db="EMBL/GenBank/DDBJ databases">
        <title>Identification of a novel bacterium isolated from mangrove sediments.</title>
        <authorList>
            <person name="Pan X."/>
        </authorList>
    </citation>
    <scope>NUCLEOTIDE SEQUENCE</scope>
    <source>
        <strain evidence="3">B2580</strain>
    </source>
</reference>
<keyword evidence="2" id="KW-0812">Transmembrane</keyword>
<name>A0ABT0B0K4_9SPHN</name>
<evidence type="ECO:0000313" key="4">
    <source>
        <dbReference type="Proteomes" id="UP001162880"/>
    </source>
</evidence>
<evidence type="ECO:0000313" key="3">
    <source>
        <dbReference type="EMBL" id="MCJ2178540.1"/>
    </source>
</evidence>
<protein>
    <recommendedName>
        <fullName evidence="5">Hybrid sensor histidine kinase/response regulator</fullName>
    </recommendedName>
</protein>
<dbReference type="EMBL" id="JALHLE010000009">
    <property type="protein sequence ID" value="MCJ2178540.1"/>
    <property type="molecule type" value="Genomic_DNA"/>
</dbReference>
<keyword evidence="2" id="KW-0472">Membrane</keyword>
<organism evidence="3 4">
    <name type="scientific">Novosphingobium album</name>
    <name type="common">ex Hu et al. 2023</name>
    <dbReference type="NCBI Taxonomy" id="2930093"/>
    <lineage>
        <taxon>Bacteria</taxon>
        <taxon>Pseudomonadati</taxon>
        <taxon>Pseudomonadota</taxon>
        <taxon>Alphaproteobacteria</taxon>
        <taxon>Sphingomonadales</taxon>
        <taxon>Sphingomonadaceae</taxon>
        <taxon>Novosphingobium</taxon>
    </lineage>
</organism>
<gene>
    <name evidence="3" type="ORF">MTR64_08195</name>
</gene>
<feature type="transmembrane region" description="Helical" evidence="2">
    <location>
        <begin position="61"/>
        <end position="81"/>
    </location>
</feature>
<proteinExistence type="predicted"/>